<keyword evidence="2" id="KW-1185">Reference proteome</keyword>
<dbReference type="Proteomes" id="UP000186104">
    <property type="component" value="Chromosome"/>
</dbReference>
<evidence type="ECO:0000313" key="2">
    <source>
        <dbReference type="Proteomes" id="UP000186104"/>
    </source>
</evidence>
<organism evidence="1 2">
    <name type="scientific">Dietzia timorensis</name>
    <dbReference type="NCBI Taxonomy" id="499555"/>
    <lineage>
        <taxon>Bacteria</taxon>
        <taxon>Bacillati</taxon>
        <taxon>Actinomycetota</taxon>
        <taxon>Actinomycetes</taxon>
        <taxon>Mycobacteriales</taxon>
        <taxon>Dietziaceae</taxon>
        <taxon>Dietzia</taxon>
    </lineage>
</organism>
<dbReference type="AlphaFoldDB" id="A0A173LNE0"/>
<name>A0A173LNE0_9ACTN</name>
<dbReference type="KEGG" id="dtm:BJL86_1298"/>
<sequence>MPAARGKNESADKPDFVALARARRRPSIWAHRRRVPRAIHPRTRASSPRPCAQPHRLVRPSILLRAGFTEPLRSPAALVRSYRTVSPSPPSTRGGGGLFSVALSRGSPRVAVSNRPALRSPDFPRLRPAGSCRRFRKSRPSGRLVPCRILEVPRTELHNGRADRLLDPLEVRGGIDQVHACLPVAVAPQFGYLRQIQV</sequence>
<reference evidence="1 2" key="1">
    <citation type="submission" date="2016-06" db="EMBL/GenBank/DDBJ databases">
        <title>Complete genome sequence of a saline-alkali tolerant type strain Dietzia timorensis ID05-A0528T.</title>
        <authorList>
            <person name="Wu X."/>
        </authorList>
    </citation>
    <scope>NUCLEOTIDE SEQUENCE [LARGE SCALE GENOMIC DNA]</scope>
    <source>
        <strain evidence="1 2">ID05-A0528</strain>
    </source>
</reference>
<proteinExistence type="predicted"/>
<gene>
    <name evidence="1" type="ORF">BJL86_1298</name>
</gene>
<accession>A0A173LNE0</accession>
<evidence type="ECO:0000313" key="1">
    <source>
        <dbReference type="EMBL" id="ANI92080.1"/>
    </source>
</evidence>
<protein>
    <submittedName>
        <fullName evidence="1">Uncharacterized protein</fullName>
    </submittedName>
</protein>
<dbReference type="EMBL" id="CP015961">
    <property type="protein sequence ID" value="ANI92080.1"/>
    <property type="molecule type" value="Genomic_DNA"/>
</dbReference>
<dbReference type="AntiFam" id="ANF00041">
    <property type="entry name" value="Antisense to RNaseP"/>
</dbReference>